<evidence type="ECO:0000256" key="1">
    <source>
        <dbReference type="ARBA" id="ARBA00004141"/>
    </source>
</evidence>
<feature type="transmembrane region" description="Helical" evidence="5">
    <location>
        <begin position="358"/>
        <end position="380"/>
    </location>
</feature>
<gene>
    <name evidence="7" type="ORF">B4U79_01580</name>
    <name evidence="8" type="ORF">B4U79_02581</name>
</gene>
<keyword evidence="9" id="KW-1185">Reference proteome</keyword>
<dbReference type="EMBL" id="NCKU01004246">
    <property type="protein sequence ID" value="RWS06251.1"/>
    <property type="molecule type" value="Genomic_DNA"/>
</dbReference>
<evidence type="ECO:0000256" key="5">
    <source>
        <dbReference type="SAM" id="Phobius"/>
    </source>
</evidence>
<feature type="domain" description="Amino acid transporter transmembrane" evidence="6">
    <location>
        <begin position="16"/>
        <end position="371"/>
    </location>
</feature>
<accession>A0A443QTF3</accession>
<dbReference type="PANTHER" id="PTHR22950:SF703">
    <property type="entry name" value="AMINO ACID TRANSPORTER TRANSMEMBRANE DOMAIN-CONTAINING PROTEIN"/>
    <property type="match status" value="1"/>
</dbReference>
<dbReference type="GO" id="GO:0015179">
    <property type="term" value="F:L-amino acid transmembrane transporter activity"/>
    <property type="evidence" value="ECO:0007669"/>
    <property type="project" value="TreeGrafter"/>
</dbReference>
<feature type="transmembrane region" description="Helical" evidence="5">
    <location>
        <begin position="209"/>
        <end position="233"/>
    </location>
</feature>
<feature type="transmembrane region" description="Helical" evidence="5">
    <location>
        <begin position="253"/>
        <end position="272"/>
    </location>
</feature>
<evidence type="ECO:0000256" key="4">
    <source>
        <dbReference type="ARBA" id="ARBA00023136"/>
    </source>
</evidence>
<keyword evidence="3 5" id="KW-1133">Transmembrane helix</keyword>
<feature type="transmembrane region" description="Helical" evidence="5">
    <location>
        <begin position="315"/>
        <end position="337"/>
    </location>
</feature>
<protein>
    <submittedName>
        <fullName evidence="8">Amino acid transporter ANT1-like protein</fullName>
    </submittedName>
</protein>
<feature type="transmembrane region" description="Helical" evidence="5">
    <location>
        <begin position="133"/>
        <end position="156"/>
    </location>
</feature>
<dbReference type="Proteomes" id="UP000285301">
    <property type="component" value="Unassembled WGS sequence"/>
</dbReference>
<evidence type="ECO:0000256" key="2">
    <source>
        <dbReference type="ARBA" id="ARBA00022692"/>
    </source>
</evidence>
<evidence type="ECO:0000259" key="6">
    <source>
        <dbReference type="Pfam" id="PF01490"/>
    </source>
</evidence>
<keyword evidence="4 5" id="KW-0472">Membrane</keyword>
<dbReference type="PANTHER" id="PTHR22950">
    <property type="entry name" value="AMINO ACID TRANSPORTER"/>
    <property type="match status" value="1"/>
</dbReference>
<feature type="transmembrane region" description="Helical" evidence="5">
    <location>
        <begin position="104"/>
        <end position="126"/>
    </location>
</feature>
<comment type="subcellular location">
    <subcellularLocation>
        <location evidence="1">Membrane</location>
        <topology evidence="1">Multi-pass membrane protein</topology>
    </subcellularLocation>
</comment>
<dbReference type="Pfam" id="PF01490">
    <property type="entry name" value="Aa_trans"/>
    <property type="match status" value="1"/>
</dbReference>
<dbReference type="GO" id="GO:0005774">
    <property type="term" value="C:vacuolar membrane"/>
    <property type="evidence" value="ECO:0007669"/>
    <property type="project" value="TreeGrafter"/>
</dbReference>
<reference evidence="8" key="2">
    <citation type="submission" date="2018-11" db="EMBL/GenBank/DDBJ databases">
        <title>Trombidioid mite genomics.</title>
        <authorList>
            <person name="Dong X."/>
        </authorList>
    </citation>
    <scope>NUCLEOTIDE SEQUENCE</scope>
    <source>
        <strain evidence="8">UoL-WK</strain>
    </source>
</reference>
<name>A0A443QTF3_9ACAR</name>
<feature type="transmembrane region" description="Helical" evidence="5">
    <location>
        <begin position="292"/>
        <end position="309"/>
    </location>
</feature>
<dbReference type="OrthoDB" id="655540at2759"/>
<proteinExistence type="predicted"/>
<evidence type="ECO:0000313" key="8">
    <source>
        <dbReference type="EMBL" id="RWS06305.1"/>
    </source>
</evidence>
<sequence>TRYKLKFILFFFLFSGWVGAPLIALLGINAAYAGVVLAKSWMIVEERWPELKENCRYPYSAIGSKAYGPKTRAIVSLCLHTNLIGSCVVVLLLCAQIIHDLTAHHFNICFCYWILIIAAIICPFLFFETPKEFWPAAALALGTTSIAVCVILWEMYKDHISGDFSHVRYPQPSLKTFFLTFGTIMFAYGATASFPTFQNDMRKRHKFPTAVIIAFIVLLALYIPIASVGYYVYGDLVEENVILTLEDGLNKTVIEILMASHLFFAFLLLANAPIQEIESWLKIPNGFNVKRLATRILVLLFIVFLGETIPSFGKILNLIGGSAIALLSFVFPPMFYMKLCSMNDPQWPKRNISAWEKLWLLQVIIIGIIGGSAGTLSALYEILSPKAFIAPCYINLNCK</sequence>
<feature type="transmembrane region" description="Helical" evidence="5">
    <location>
        <begin position="6"/>
        <end position="32"/>
    </location>
</feature>
<dbReference type="STRING" id="1965070.A0A443QTF3"/>
<reference evidence="8 9" key="1">
    <citation type="journal article" date="2018" name="Gigascience">
        <title>Genomes of trombidid mites reveal novel predicted allergens and laterally-transferred genes associated with secondary metabolism.</title>
        <authorList>
            <person name="Dong X."/>
            <person name="Chaisiri K."/>
            <person name="Xia D."/>
            <person name="Armstrong S.D."/>
            <person name="Fang Y."/>
            <person name="Donnelly M.J."/>
            <person name="Kadowaki T."/>
            <person name="McGarry J.W."/>
            <person name="Darby A.C."/>
            <person name="Makepeace B.L."/>
        </authorList>
    </citation>
    <scope>NUCLEOTIDE SEQUENCE [LARGE SCALE GENOMIC DNA]</scope>
    <source>
        <strain evidence="8">UoL-WK</strain>
    </source>
</reference>
<dbReference type="InterPro" id="IPR013057">
    <property type="entry name" value="AA_transpt_TM"/>
</dbReference>
<feature type="non-terminal residue" evidence="8">
    <location>
        <position position="1"/>
    </location>
</feature>
<dbReference type="EMBL" id="NCKU01004208">
    <property type="protein sequence ID" value="RWS06305.1"/>
    <property type="molecule type" value="Genomic_DNA"/>
</dbReference>
<dbReference type="AlphaFoldDB" id="A0A443QTF3"/>
<evidence type="ECO:0000313" key="9">
    <source>
        <dbReference type="Proteomes" id="UP000285301"/>
    </source>
</evidence>
<evidence type="ECO:0000256" key="3">
    <source>
        <dbReference type="ARBA" id="ARBA00022989"/>
    </source>
</evidence>
<organism evidence="8 9">
    <name type="scientific">Dinothrombium tinctorium</name>
    <dbReference type="NCBI Taxonomy" id="1965070"/>
    <lineage>
        <taxon>Eukaryota</taxon>
        <taxon>Metazoa</taxon>
        <taxon>Ecdysozoa</taxon>
        <taxon>Arthropoda</taxon>
        <taxon>Chelicerata</taxon>
        <taxon>Arachnida</taxon>
        <taxon>Acari</taxon>
        <taxon>Acariformes</taxon>
        <taxon>Trombidiformes</taxon>
        <taxon>Prostigmata</taxon>
        <taxon>Anystina</taxon>
        <taxon>Parasitengona</taxon>
        <taxon>Trombidioidea</taxon>
        <taxon>Trombidiidae</taxon>
        <taxon>Dinothrombium</taxon>
    </lineage>
</organism>
<feature type="transmembrane region" description="Helical" evidence="5">
    <location>
        <begin position="176"/>
        <end position="197"/>
    </location>
</feature>
<evidence type="ECO:0000313" key="7">
    <source>
        <dbReference type="EMBL" id="RWS06251.1"/>
    </source>
</evidence>
<keyword evidence="2 5" id="KW-0812">Transmembrane</keyword>
<feature type="transmembrane region" description="Helical" evidence="5">
    <location>
        <begin position="74"/>
        <end position="98"/>
    </location>
</feature>
<comment type="caution">
    <text evidence="8">The sequence shown here is derived from an EMBL/GenBank/DDBJ whole genome shotgun (WGS) entry which is preliminary data.</text>
</comment>